<reference evidence="1" key="1">
    <citation type="submission" date="2021-02" db="EMBL/GenBank/DDBJ databases">
        <authorList>
            <person name="Dougan E. K."/>
            <person name="Rhodes N."/>
            <person name="Thang M."/>
            <person name="Chan C."/>
        </authorList>
    </citation>
    <scope>NUCLEOTIDE SEQUENCE</scope>
</reference>
<dbReference type="AlphaFoldDB" id="A0A813G9D5"/>
<proteinExistence type="predicted"/>
<sequence>QRRRDFSSLALGVRIRCVAVAARRALGVWGSEFLPARRLLRRLRDAADALRARSLARLAFSSLLAWRRLHCQAVAQSNLLALRLQQELRGCCVAQWRHASAGLRSERVEHKDALLFWYVTLCSSALRQWSAWRQRRRQKKDRQSQAAALCASSQRTTAVRLLLWQHDAKCTAEESAAALAVSQQQQR</sequence>
<evidence type="ECO:0000313" key="2">
    <source>
        <dbReference type="Proteomes" id="UP000654075"/>
    </source>
</evidence>
<evidence type="ECO:0000313" key="1">
    <source>
        <dbReference type="EMBL" id="CAE8621497.1"/>
    </source>
</evidence>
<keyword evidence="2" id="KW-1185">Reference proteome</keyword>
<gene>
    <name evidence="1" type="ORF">PGLA1383_LOCUS39016</name>
</gene>
<feature type="non-terminal residue" evidence="1">
    <location>
        <position position="187"/>
    </location>
</feature>
<feature type="non-terminal residue" evidence="1">
    <location>
        <position position="1"/>
    </location>
</feature>
<protein>
    <submittedName>
        <fullName evidence="1">Uncharacterized protein</fullName>
    </submittedName>
</protein>
<accession>A0A813G9D5</accession>
<name>A0A813G9D5_POLGL</name>
<dbReference type="Proteomes" id="UP000654075">
    <property type="component" value="Unassembled WGS sequence"/>
</dbReference>
<comment type="caution">
    <text evidence="1">The sequence shown here is derived from an EMBL/GenBank/DDBJ whole genome shotgun (WGS) entry which is preliminary data.</text>
</comment>
<organism evidence="1 2">
    <name type="scientific">Polarella glacialis</name>
    <name type="common">Dinoflagellate</name>
    <dbReference type="NCBI Taxonomy" id="89957"/>
    <lineage>
        <taxon>Eukaryota</taxon>
        <taxon>Sar</taxon>
        <taxon>Alveolata</taxon>
        <taxon>Dinophyceae</taxon>
        <taxon>Suessiales</taxon>
        <taxon>Suessiaceae</taxon>
        <taxon>Polarella</taxon>
    </lineage>
</organism>
<dbReference type="EMBL" id="CAJNNV010027761">
    <property type="protein sequence ID" value="CAE8621497.1"/>
    <property type="molecule type" value="Genomic_DNA"/>
</dbReference>